<reference evidence="4" key="1">
    <citation type="submission" date="2022-11" db="UniProtKB">
        <authorList>
            <consortium name="WormBaseParasite"/>
        </authorList>
    </citation>
    <scope>IDENTIFICATION</scope>
</reference>
<dbReference type="SUPFAM" id="SSF56436">
    <property type="entry name" value="C-type lectin-like"/>
    <property type="match status" value="1"/>
</dbReference>
<name>A0A914DC92_9BILA</name>
<dbReference type="AlphaFoldDB" id="A0A914DC92"/>
<organism evidence="3 4">
    <name type="scientific">Acrobeloides nanus</name>
    <dbReference type="NCBI Taxonomy" id="290746"/>
    <lineage>
        <taxon>Eukaryota</taxon>
        <taxon>Metazoa</taxon>
        <taxon>Ecdysozoa</taxon>
        <taxon>Nematoda</taxon>
        <taxon>Chromadorea</taxon>
        <taxon>Rhabditida</taxon>
        <taxon>Tylenchina</taxon>
        <taxon>Cephalobomorpha</taxon>
        <taxon>Cephaloboidea</taxon>
        <taxon>Cephalobidae</taxon>
        <taxon>Acrobeloides</taxon>
    </lineage>
</organism>
<dbReference type="InterPro" id="IPR050111">
    <property type="entry name" value="C-type_lectin/snaclec_domain"/>
</dbReference>
<accession>A0A914DC92</accession>
<evidence type="ECO:0000256" key="1">
    <source>
        <dbReference type="SAM" id="SignalP"/>
    </source>
</evidence>
<sequence>MNFQLVAIFTLAILCFDGAQAQSCAQSLCPQGWSCYDNKCWSVQDTNLDWNSAEKACVGLGGHLASVENAFEDAFLNNLITETANHCQYYWLGGYANGPNGYSWTDGNAFNYTNWGQNEPNKANTCVGLRTTYFHWHMFNCDYPDCSICMKKAGTFNNFAKIEK</sequence>
<dbReference type="PROSITE" id="PS50041">
    <property type="entry name" value="C_TYPE_LECTIN_2"/>
    <property type="match status" value="1"/>
</dbReference>
<feature type="signal peptide" evidence="1">
    <location>
        <begin position="1"/>
        <end position="21"/>
    </location>
</feature>
<proteinExistence type="predicted"/>
<feature type="domain" description="C-type lectin" evidence="2">
    <location>
        <begin position="36"/>
        <end position="150"/>
    </location>
</feature>
<dbReference type="WBParaSite" id="ACRNAN_scaffold2316.g14996.t1">
    <property type="protein sequence ID" value="ACRNAN_scaffold2316.g14996.t1"/>
    <property type="gene ID" value="ACRNAN_scaffold2316.g14996"/>
</dbReference>
<dbReference type="InterPro" id="IPR016186">
    <property type="entry name" value="C-type_lectin-like/link_sf"/>
</dbReference>
<protein>
    <submittedName>
        <fullName evidence="4">C-type lectin domain-containing protein</fullName>
    </submittedName>
</protein>
<dbReference type="PANTHER" id="PTHR22803">
    <property type="entry name" value="MANNOSE, PHOSPHOLIPASE, LECTIN RECEPTOR RELATED"/>
    <property type="match status" value="1"/>
</dbReference>
<keyword evidence="1" id="KW-0732">Signal</keyword>
<dbReference type="SMART" id="SM00034">
    <property type="entry name" value="CLECT"/>
    <property type="match status" value="1"/>
</dbReference>
<dbReference type="CDD" id="cd00037">
    <property type="entry name" value="CLECT"/>
    <property type="match status" value="1"/>
</dbReference>
<dbReference type="Gene3D" id="3.10.100.10">
    <property type="entry name" value="Mannose-Binding Protein A, subunit A"/>
    <property type="match status" value="1"/>
</dbReference>
<feature type="chain" id="PRO_5036998551" evidence="1">
    <location>
        <begin position="22"/>
        <end position="164"/>
    </location>
</feature>
<evidence type="ECO:0000313" key="3">
    <source>
        <dbReference type="Proteomes" id="UP000887540"/>
    </source>
</evidence>
<evidence type="ECO:0000313" key="4">
    <source>
        <dbReference type="WBParaSite" id="ACRNAN_scaffold2316.g14996.t1"/>
    </source>
</evidence>
<dbReference type="InterPro" id="IPR016187">
    <property type="entry name" value="CTDL_fold"/>
</dbReference>
<keyword evidence="3" id="KW-1185">Reference proteome</keyword>
<dbReference type="Proteomes" id="UP000887540">
    <property type="component" value="Unplaced"/>
</dbReference>
<evidence type="ECO:0000259" key="2">
    <source>
        <dbReference type="PROSITE" id="PS50041"/>
    </source>
</evidence>
<dbReference type="Pfam" id="PF00059">
    <property type="entry name" value="Lectin_C"/>
    <property type="match status" value="1"/>
</dbReference>
<dbReference type="InterPro" id="IPR001304">
    <property type="entry name" value="C-type_lectin-like"/>
</dbReference>